<feature type="non-terminal residue" evidence="1">
    <location>
        <position position="1"/>
    </location>
</feature>
<protein>
    <submittedName>
        <fullName evidence="1">Uncharacterized protein</fullName>
    </submittedName>
</protein>
<evidence type="ECO:0000313" key="1">
    <source>
        <dbReference type="EMBL" id="PIO37984.1"/>
    </source>
</evidence>
<proteinExistence type="predicted"/>
<dbReference type="AlphaFoldDB" id="A0A2G9SCZ7"/>
<gene>
    <name evidence="1" type="ORF">AB205_0026740</name>
</gene>
<organism evidence="1">
    <name type="scientific">Aquarana catesbeiana</name>
    <name type="common">American bullfrog</name>
    <name type="synonym">Rana catesbeiana</name>
    <dbReference type="NCBI Taxonomy" id="8400"/>
    <lineage>
        <taxon>Eukaryota</taxon>
        <taxon>Metazoa</taxon>
        <taxon>Chordata</taxon>
        <taxon>Craniata</taxon>
        <taxon>Vertebrata</taxon>
        <taxon>Euteleostomi</taxon>
        <taxon>Amphibia</taxon>
        <taxon>Batrachia</taxon>
        <taxon>Anura</taxon>
        <taxon>Neobatrachia</taxon>
        <taxon>Ranoidea</taxon>
        <taxon>Ranidae</taxon>
        <taxon>Aquarana</taxon>
    </lineage>
</organism>
<reference evidence="1" key="1">
    <citation type="submission" date="2017-08" db="EMBL/GenBank/DDBJ databases">
        <title>Assembly of the North American Bullfrog Genome.</title>
        <authorList>
            <person name="Warren R.L."/>
            <person name="Vandervalk B.P."/>
            <person name="Kucuk E."/>
            <person name="Birol I."/>
            <person name="Helbing C."/>
            <person name="Pandoh P."/>
            <person name="Behsaz B."/>
            <person name="Mohamadi H."/>
            <person name="Chu J."/>
            <person name="Jackman S."/>
            <person name="Hammond S.A."/>
            <person name="Veldhoen N."/>
            <person name="Kirk H."/>
            <person name="Zhao Y."/>
            <person name="Coope R."/>
            <person name="Pleasance S."/>
            <person name="Moore R."/>
            <person name="Holt R."/>
        </authorList>
    </citation>
    <scope>NUCLEOTIDE SEQUENCE</scope>
    <source>
        <strain evidence="1">Bruno</strain>
        <tissue evidence="1">Liver</tissue>
    </source>
</reference>
<dbReference type="OrthoDB" id="9833608at2759"/>
<name>A0A2G9SCZ7_AQUCT</name>
<dbReference type="EMBL" id="KV925008">
    <property type="protein sequence ID" value="PIO37984.1"/>
    <property type="molecule type" value="Genomic_DNA"/>
</dbReference>
<accession>A0A2G9SCZ7</accession>
<sequence length="114" mass="12629">DPLDFPGTPRASTLSFTTLSRIVCSGNTTLLSQALYSMYTSTRSAANFNERAQTIYETYGIPSDNAFCANLFVNLVQSTSGVASWMLLKPLLYGQILYTPHTDVTEKIMNKVYL</sequence>